<dbReference type="AlphaFoldDB" id="A0A3P5X2D7"/>
<evidence type="ECO:0000256" key="2">
    <source>
        <dbReference type="ARBA" id="ARBA00003015"/>
    </source>
</evidence>
<proteinExistence type="inferred from homology"/>
<keyword evidence="10" id="KW-1185">Reference proteome</keyword>
<evidence type="ECO:0000256" key="3">
    <source>
        <dbReference type="ARBA" id="ARBA00022603"/>
    </source>
</evidence>
<evidence type="ECO:0000313" key="9">
    <source>
        <dbReference type="EMBL" id="VDC22417.1"/>
    </source>
</evidence>
<name>A0A3P5X2D7_9MICC</name>
<feature type="binding site" evidence="7">
    <location>
        <position position="111"/>
    </location>
    <ligand>
        <name>S-adenosyl-L-methionine</name>
        <dbReference type="ChEBI" id="CHEBI:59789"/>
    </ligand>
</feature>
<comment type="pathway">
    <text evidence="7">tRNA modification; N(7)-methylguanine-tRNA biosynthesis.</text>
</comment>
<dbReference type="Proteomes" id="UP000280861">
    <property type="component" value="Unassembled WGS sequence"/>
</dbReference>
<evidence type="ECO:0000256" key="1">
    <source>
        <dbReference type="ARBA" id="ARBA00000142"/>
    </source>
</evidence>
<feature type="region of interest" description="Disordered" evidence="8">
    <location>
        <begin position="270"/>
        <end position="296"/>
    </location>
</feature>
<dbReference type="Pfam" id="PF02390">
    <property type="entry name" value="Methyltransf_4"/>
    <property type="match status" value="1"/>
</dbReference>
<protein>
    <recommendedName>
        <fullName evidence="7">tRNA (guanine-N(7)-)-methyltransferase</fullName>
        <ecNumber evidence="7">2.1.1.33</ecNumber>
    </recommendedName>
    <alternativeName>
        <fullName evidence="7">tRNA (guanine(46)-N(7))-methyltransferase</fullName>
    </alternativeName>
    <alternativeName>
        <fullName evidence="7">tRNA(m7G46)-methyltransferase</fullName>
    </alternativeName>
</protein>
<evidence type="ECO:0000256" key="8">
    <source>
        <dbReference type="SAM" id="MobiDB-lite"/>
    </source>
</evidence>
<dbReference type="UniPathway" id="UPA00989"/>
<dbReference type="CDD" id="cd02440">
    <property type="entry name" value="AdoMet_MTases"/>
    <property type="match status" value="1"/>
</dbReference>
<comment type="caution">
    <text evidence="7">Lacks conserved residue(s) required for the propagation of feature annotation.</text>
</comment>
<sequence>MASTKFPQRDRLGVGVILEGMSESPESPQQPHVPRPVTPGTQASFGTYGGRPVSFVRRGTRLQGRRQTAWEEHSDRWAVDVPRHVANTSVHPDYTFDAEAEFGRTAPLIVEIGSGLGDAICHAAEQNPDTDFLAVEVYTPGLANTIIKINSRGLKNVRVVEANAPEVLATMLPAGSVSELWVFFPDPWHKSRHHKRRLIQPEFADLAARALKPGGLWRIATDWSNYAVHVRDVLVDSVDFENLHTGQRRGPESPLTQVWQSGVESLVGGAPVKEGRAPVSTAHTGPNEGIDETGGWAPRFEGRIRTSFEAKAHEAGRLIFDLCYRRR</sequence>
<evidence type="ECO:0000256" key="7">
    <source>
        <dbReference type="HAMAP-Rule" id="MF_01057"/>
    </source>
</evidence>
<dbReference type="HAMAP" id="MF_01057">
    <property type="entry name" value="tRNA_methyltr_TrmB"/>
    <property type="match status" value="1"/>
</dbReference>
<feature type="binding site" evidence="7">
    <location>
        <position position="190"/>
    </location>
    <ligand>
        <name>substrate</name>
    </ligand>
</feature>
<reference evidence="9 10" key="1">
    <citation type="submission" date="2018-11" db="EMBL/GenBank/DDBJ databases">
        <authorList>
            <person name="Criscuolo A."/>
        </authorList>
    </citation>
    <scope>NUCLEOTIDE SEQUENCE [LARGE SCALE GENOMIC DNA]</scope>
    <source>
        <strain evidence="9">AT11b</strain>
    </source>
</reference>
<dbReference type="PANTHER" id="PTHR23417">
    <property type="entry name" value="3-DEOXY-D-MANNO-OCTULOSONIC-ACID TRANSFERASE/TRNA GUANINE-N 7 - -METHYLTRANSFERASE"/>
    <property type="match status" value="1"/>
</dbReference>
<evidence type="ECO:0000256" key="4">
    <source>
        <dbReference type="ARBA" id="ARBA00022679"/>
    </source>
</evidence>
<dbReference type="PANTHER" id="PTHR23417:SF14">
    <property type="entry name" value="PENTACOTRIPEPTIDE-REPEAT REGION OF PRORP DOMAIN-CONTAINING PROTEIN"/>
    <property type="match status" value="1"/>
</dbReference>
<feature type="binding site" evidence="7">
    <location>
        <position position="136"/>
    </location>
    <ligand>
        <name>S-adenosyl-L-methionine</name>
        <dbReference type="ChEBI" id="CHEBI:59789"/>
    </ligand>
</feature>
<dbReference type="SUPFAM" id="SSF53335">
    <property type="entry name" value="S-adenosyl-L-methionine-dependent methyltransferases"/>
    <property type="match status" value="1"/>
</dbReference>
<organism evidence="9 10">
    <name type="scientific">Arthrobacter ulcerisalmonis</name>
    <dbReference type="NCBI Taxonomy" id="2483813"/>
    <lineage>
        <taxon>Bacteria</taxon>
        <taxon>Bacillati</taxon>
        <taxon>Actinomycetota</taxon>
        <taxon>Actinomycetes</taxon>
        <taxon>Micrococcales</taxon>
        <taxon>Micrococcaceae</taxon>
        <taxon>Arthrobacter</taxon>
    </lineage>
</organism>
<comment type="similarity">
    <text evidence="7">Belongs to the class I-like SAM-binding methyltransferase superfamily. TrmB family.</text>
</comment>
<feature type="binding site" evidence="7">
    <location>
        <position position="186"/>
    </location>
    <ligand>
        <name>S-adenosyl-L-methionine</name>
        <dbReference type="ChEBI" id="CHEBI:59789"/>
    </ligand>
</feature>
<dbReference type="EC" id="2.1.1.33" evidence="7"/>
<dbReference type="PROSITE" id="PS51625">
    <property type="entry name" value="SAM_MT_TRMB"/>
    <property type="match status" value="1"/>
</dbReference>
<evidence type="ECO:0000256" key="5">
    <source>
        <dbReference type="ARBA" id="ARBA00022691"/>
    </source>
</evidence>
<gene>
    <name evidence="7 9" type="primary">trmB</name>
    <name evidence="9" type="ORF">PSET11_00942</name>
</gene>
<accession>A0A3P5X2D7</accession>
<keyword evidence="4 7" id="KW-0808">Transferase</keyword>
<dbReference type="InterPro" id="IPR055361">
    <property type="entry name" value="tRNA_methyltr_TrmB_bact"/>
</dbReference>
<dbReference type="Gene3D" id="3.40.50.150">
    <property type="entry name" value="Vaccinia Virus protein VP39"/>
    <property type="match status" value="1"/>
</dbReference>
<comment type="catalytic activity">
    <reaction evidence="1 7">
        <text>guanosine(46) in tRNA + S-adenosyl-L-methionine = N(7)-methylguanosine(46) in tRNA + S-adenosyl-L-homocysteine</text>
        <dbReference type="Rhea" id="RHEA:42708"/>
        <dbReference type="Rhea" id="RHEA-COMP:10188"/>
        <dbReference type="Rhea" id="RHEA-COMP:10189"/>
        <dbReference type="ChEBI" id="CHEBI:57856"/>
        <dbReference type="ChEBI" id="CHEBI:59789"/>
        <dbReference type="ChEBI" id="CHEBI:74269"/>
        <dbReference type="ChEBI" id="CHEBI:74480"/>
        <dbReference type="EC" id="2.1.1.33"/>
    </reaction>
</comment>
<feature type="binding site" evidence="7">
    <location>
        <position position="163"/>
    </location>
    <ligand>
        <name>S-adenosyl-L-methionine</name>
        <dbReference type="ChEBI" id="CHEBI:59789"/>
    </ligand>
</feature>
<dbReference type="NCBIfam" id="TIGR00091">
    <property type="entry name" value="tRNA (guanosine(46)-N7)-methyltransferase TrmB"/>
    <property type="match status" value="1"/>
</dbReference>
<feature type="binding site" evidence="7">
    <location>
        <position position="222"/>
    </location>
    <ligand>
        <name>substrate</name>
    </ligand>
</feature>
<keyword evidence="6 7" id="KW-0819">tRNA processing</keyword>
<evidence type="ECO:0000256" key="6">
    <source>
        <dbReference type="ARBA" id="ARBA00022694"/>
    </source>
</evidence>
<dbReference type="InterPro" id="IPR029063">
    <property type="entry name" value="SAM-dependent_MTases_sf"/>
</dbReference>
<feature type="binding site" evidence="7">
    <location>
        <begin position="306"/>
        <end position="309"/>
    </location>
    <ligand>
        <name>substrate</name>
    </ligand>
</feature>
<dbReference type="EMBL" id="UXAU01000015">
    <property type="protein sequence ID" value="VDC22417.1"/>
    <property type="molecule type" value="Genomic_DNA"/>
</dbReference>
<comment type="function">
    <text evidence="2 7">Catalyzes the formation of N(7)-methylguanine at position 46 (m7G46) in tRNA.</text>
</comment>
<evidence type="ECO:0000313" key="10">
    <source>
        <dbReference type="Proteomes" id="UP000280861"/>
    </source>
</evidence>
<dbReference type="GO" id="GO:0008176">
    <property type="term" value="F:tRNA (guanine(46)-N7)-methyltransferase activity"/>
    <property type="evidence" value="ECO:0007669"/>
    <property type="project" value="UniProtKB-UniRule"/>
</dbReference>
<feature type="region of interest" description="Disordered" evidence="8">
    <location>
        <begin position="21"/>
        <end position="50"/>
    </location>
</feature>
<keyword evidence="3 7" id="KW-0489">Methyltransferase</keyword>
<dbReference type="InterPro" id="IPR003358">
    <property type="entry name" value="tRNA_(Gua-N-7)_MeTrfase_Trmb"/>
</dbReference>
<keyword evidence="5 7" id="KW-0949">S-adenosyl-L-methionine</keyword>
<dbReference type="GO" id="GO:0043527">
    <property type="term" value="C:tRNA methyltransferase complex"/>
    <property type="evidence" value="ECO:0007669"/>
    <property type="project" value="TreeGrafter"/>
</dbReference>